<dbReference type="Proteomes" id="UP000199437">
    <property type="component" value="Unassembled WGS sequence"/>
</dbReference>
<dbReference type="Gene3D" id="3.40.1190.10">
    <property type="entry name" value="Mur-like, catalytic domain"/>
    <property type="match status" value="1"/>
</dbReference>
<dbReference type="SUPFAM" id="SSF53623">
    <property type="entry name" value="MurD-like peptide ligases, catalytic domain"/>
    <property type="match status" value="1"/>
</dbReference>
<dbReference type="GO" id="GO:0051301">
    <property type="term" value="P:cell division"/>
    <property type="evidence" value="ECO:0007669"/>
    <property type="project" value="UniProtKB-KW"/>
</dbReference>
<dbReference type="Gene3D" id="3.40.50.720">
    <property type="entry name" value="NAD(P)-binding Rossmann-like Domain"/>
    <property type="match status" value="1"/>
</dbReference>
<keyword evidence="20" id="KW-1185">Reference proteome</keyword>
<dbReference type="GO" id="GO:0008763">
    <property type="term" value="F:UDP-N-acetylmuramate-L-alanine ligase activity"/>
    <property type="evidence" value="ECO:0007669"/>
    <property type="project" value="UniProtKB-UniRule"/>
</dbReference>
<comment type="similarity">
    <text evidence="14">Belongs to the MurCDEF family.</text>
</comment>
<reference evidence="20" key="1">
    <citation type="submission" date="2016-10" db="EMBL/GenBank/DDBJ databases">
        <authorList>
            <person name="Varghese N."/>
            <person name="Submissions S."/>
        </authorList>
    </citation>
    <scope>NUCLEOTIDE SEQUENCE [LARGE SCALE GENOMIC DNA]</scope>
    <source>
        <strain evidence="20">CGMCC 1.12402</strain>
    </source>
</reference>
<keyword evidence="7 14" id="KW-0547">Nucleotide-binding</keyword>
<keyword evidence="5 14" id="KW-0436">Ligase</keyword>
<dbReference type="RefSeq" id="WP_090261002.1">
    <property type="nucleotide sequence ID" value="NZ_FOIR01000005.1"/>
</dbReference>
<evidence type="ECO:0000256" key="12">
    <source>
        <dbReference type="ARBA" id="ARBA00023316"/>
    </source>
</evidence>
<dbReference type="EMBL" id="FOIR01000005">
    <property type="protein sequence ID" value="SEW42897.1"/>
    <property type="molecule type" value="Genomic_DNA"/>
</dbReference>
<dbReference type="GO" id="GO:0005524">
    <property type="term" value="F:ATP binding"/>
    <property type="evidence" value="ECO:0007669"/>
    <property type="project" value="UniProtKB-UniRule"/>
</dbReference>
<protein>
    <recommendedName>
        <fullName evidence="3 14">UDP-N-acetylmuramate--L-alanine ligase</fullName>
        <ecNumber evidence="3 14">6.3.2.8</ecNumber>
    </recommendedName>
    <alternativeName>
        <fullName evidence="14">UDP-N-acetylmuramoyl-L-alanine synthetase</fullName>
    </alternativeName>
</protein>
<feature type="binding site" evidence="14">
    <location>
        <begin position="120"/>
        <end position="126"/>
    </location>
    <ligand>
        <name>ATP</name>
        <dbReference type="ChEBI" id="CHEBI:30616"/>
    </ligand>
</feature>
<dbReference type="InterPro" id="IPR005758">
    <property type="entry name" value="UDP-N-AcMur_Ala_ligase_MurC"/>
</dbReference>
<evidence type="ECO:0000259" key="16">
    <source>
        <dbReference type="Pfam" id="PF01225"/>
    </source>
</evidence>
<dbReference type="STRING" id="1267423.SAMN05216290_3899"/>
<feature type="transmembrane region" description="Helical" evidence="15">
    <location>
        <begin position="9"/>
        <end position="26"/>
    </location>
</feature>
<keyword evidence="15" id="KW-0812">Transmembrane</keyword>
<gene>
    <name evidence="14" type="primary">murC</name>
    <name evidence="19" type="ORF">SAMN05216290_3899</name>
</gene>
<evidence type="ECO:0000256" key="14">
    <source>
        <dbReference type="HAMAP-Rule" id="MF_00046"/>
    </source>
</evidence>
<dbReference type="InterPro" id="IPR000713">
    <property type="entry name" value="Mur_ligase_N"/>
</dbReference>
<evidence type="ECO:0000313" key="20">
    <source>
        <dbReference type="Proteomes" id="UP000199437"/>
    </source>
</evidence>
<evidence type="ECO:0000256" key="6">
    <source>
        <dbReference type="ARBA" id="ARBA00022618"/>
    </source>
</evidence>
<dbReference type="Pfam" id="PF08245">
    <property type="entry name" value="Mur_ligase_M"/>
    <property type="match status" value="1"/>
</dbReference>
<evidence type="ECO:0000256" key="15">
    <source>
        <dbReference type="SAM" id="Phobius"/>
    </source>
</evidence>
<dbReference type="GO" id="GO:0008360">
    <property type="term" value="P:regulation of cell shape"/>
    <property type="evidence" value="ECO:0007669"/>
    <property type="project" value="UniProtKB-KW"/>
</dbReference>
<keyword evidence="9 14" id="KW-0133">Cell shape</keyword>
<evidence type="ECO:0000256" key="7">
    <source>
        <dbReference type="ARBA" id="ARBA00022741"/>
    </source>
</evidence>
<evidence type="ECO:0000256" key="13">
    <source>
        <dbReference type="ARBA" id="ARBA00047833"/>
    </source>
</evidence>
<dbReference type="InterPro" id="IPR013221">
    <property type="entry name" value="Mur_ligase_cen"/>
</dbReference>
<dbReference type="HAMAP" id="MF_00046">
    <property type="entry name" value="MurC"/>
    <property type="match status" value="1"/>
</dbReference>
<proteinExistence type="inferred from homology"/>
<accession>A0A1I0RNR9</accession>
<sequence>MKLDQIHKVYFLGIGGIGMSALARWFKHNGKNVSGYDRTETALTKQLQAEGFDIHFEENLNLIDDKVKEDKERTLVVYTPAIPKNHGEWMWFQLQGYTIMKRSQVLGVITQNMKSVAVAGTHGKTTTTSMIVHLLKSCGIDCTGFLGGISANYNTNMVLNENKDSIAVIEADEFDRSFLTLHPNIAVVTATDADHLDIYGDKSHLEESFRLFVKQIKENGKLFVKNEIAKGVVTDETLDVSLYGFKGEGISAKNFRIEEASFVFDYQNGATNIEGIRLNVPGYHNVENMLAAISVTDLLGGDGEAIKTAVSSYRGVKRRFEYIIKTDALTYIDDYAHHPVEIEALLKSVRDLYPNKKITAIFQPHLFSRTRDFAAEFAESLSLADELIMLDIYPARELPMEGVTSEIILKDVKLEQKQIVAKEALVDTVLASKPEVLLTIGAGDIDKMVQPLKESLL</sequence>
<evidence type="ECO:0000256" key="5">
    <source>
        <dbReference type="ARBA" id="ARBA00022598"/>
    </source>
</evidence>
<dbReference type="InterPro" id="IPR004101">
    <property type="entry name" value="Mur_ligase_C"/>
</dbReference>
<evidence type="ECO:0000256" key="10">
    <source>
        <dbReference type="ARBA" id="ARBA00022984"/>
    </source>
</evidence>
<evidence type="ECO:0000256" key="2">
    <source>
        <dbReference type="ARBA" id="ARBA00004752"/>
    </source>
</evidence>
<dbReference type="GO" id="GO:0009252">
    <property type="term" value="P:peptidoglycan biosynthetic process"/>
    <property type="evidence" value="ECO:0007669"/>
    <property type="project" value="UniProtKB-UniRule"/>
</dbReference>
<keyword evidence="8 14" id="KW-0067">ATP-binding</keyword>
<dbReference type="PANTHER" id="PTHR43445">
    <property type="entry name" value="UDP-N-ACETYLMURAMATE--L-ALANINE LIGASE-RELATED"/>
    <property type="match status" value="1"/>
</dbReference>
<keyword evidence="12 14" id="KW-0961">Cell wall biogenesis/degradation</keyword>
<feature type="domain" description="Mur ligase N-terminal catalytic" evidence="16">
    <location>
        <begin position="8"/>
        <end position="111"/>
    </location>
</feature>
<comment type="pathway">
    <text evidence="2 14">Cell wall biogenesis; peptidoglycan biosynthesis.</text>
</comment>
<dbReference type="NCBIfam" id="TIGR01082">
    <property type="entry name" value="murC"/>
    <property type="match status" value="1"/>
</dbReference>
<evidence type="ECO:0000313" key="19">
    <source>
        <dbReference type="EMBL" id="SEW42897.1"/>
    </source>
</evidence>
<evidence type="ECO:0000256" key="8">
    <source>
        <dbReference type="ARBA" id="ARBA00022840"/>
    </source>
</evidence>
<keyword evidence="15" id="KW-1133">Transmembrane helix</keyword>
<dbReference type="AlphaFoldDB" id="A0A1I0RNR9"/>
<keyword evidence="10 14" id="KW-0573">Peptidoglycan synthesis</keyword>
<dbReference type="GeneID" id="99988565"/>
<dbReference type="OrthoDB" id="9804126at2"/>
<evidence type="ECO:0000256" key="11">
    <source>
        <dbReference type="ARBA" id="ARBA00023306"/>
    </source>
</evidence>
<comment type="function">
    <text evidence="14">Cell wall formation.</text>
</comment>
<evidence type="ECO:0000259" key="18">
    <source>
        <dbReference type="Pfam" id="PF08245"/>
    </source>
</evidence>
<comment type="subcellular location">
    <subcellularLocation>
        <location evidence="1 14">Cytoplasm</location>
    </subcellularLocation>
</comment>
<organism evidence="19 20">
    <name type="scientific">Roseivirga pacifica</name>
    <dbReference type="NCBI Taxonomy" id="1267423"/>
    <lineage>
        <taxon>Bacteria</taxon>
        <taxon>Pseudomonadati</taxon>
        <taxon>Bacteroidota</taxon>
        <taxon>Cytophagia</taxon>
        <taxon>Cytophagales</taxon>
        <taxon>Roseivirgaceae</taxon>
        <taxon>Roseivirga</taxon>
    </lineage>
</organism>
<feature type="domain" description="Mur ligase central" evidence="18">
    <location>
        <begin position="118"/>
        <end position="295"/>
    </location>
</feature>
<name>A0A1I0RNR9_9BACT</name>
<dbReference type="SUPFAM" id="SSF51984">
    <property type="entry name" value="MurCD N-terminal domain"/>
    <property type="match status" value="1"/>
</dbReference>
<keyword evidence="11 14" id="KW-0131">Cell cycle</keyword>
<evidence type="ECO:0000256" key="1">
    <source>
        <dbReference type="ARBA" id="ARBA00004496"/>
    </source>
</evidence>
<keyword evidence="4 14" id="KW-0963">Cytoplasm</keyword>
<dbReference type="PANTHER" id="PTHR43445:SF3">
    <property type="entry name" value="UDP-N-ACETYLMURAMATE--L-ALANINE LIGASE"/>
    <property type="match status" value="1"/>
</dbReference>
<feature type="domain" description="Mur ligase C-terminal" evidence="17">
    <location>
        <begin position="318"/>
        <end position="443"/>
    </location>
</feature>
<dbReference type="SUPFAM" id="SSF53244">
    <property type="entry name" value="MurD-like peptide ligases, peptide-binding domain"/>
    <property type="match status" value="1"/>
</dbReference>
<evidence type="ECO:0000259" key="17">
    <source>
        <dbReference type="Pfam" id="PF02875"/>
    </source>
</evidence>
<dbReference type="EC" id="6.3.2.8" evidence="3 14"/>
<keyword evidence="6 14" id="KW-0132">Cell division</keyword>
<dbReference type="InterPro" id="IPR036615">
    <property type="entry name" value="Mur_ligase_C_dom_sf"/>
</dbReference>
<dbReference type="UniPathway" id="UPA00219"/>
<dbReference type="GO" id="GO:0071555">
    <property type="term" value="P:cell wall organization"/>
    <property type="evidence" value="ECO:0007669"/>
    <property type="project" value="UniProtKB-KW"/>
</dbReference>
<dbReference type="InterPro" id="IPR050061">
    <property type="entry name" value="MurCDEF_pg_biosynth"/>
</dbReference>
<comment type="catalytic activity">
    <reaction evidence="13 14">
        <text>UDP-N-acetyl-alpha-D-muramate + L-alanine + ATP = UDP-N-acetyl-alpha-D-muramoyl-L-alanine + ADP + phosphate + H(+)</text>
        <dbReference type="Rhea" id="RHEA:23372"/>
        <dbReference type="ChEBI" id="CHEBI:15378"/>
        <dbReference type="ChEBI" id="CHEBI:30616"/>
        <dbReference type="ChEBI" id="CHEBI:43474"/>
        <dbReference type="ChEBI" id="CHEBI:57972"/>
        <dbReference type="ChEBI" id="CHEBI:70757"/>
        <dbReference type="ChEBI" id="CHEBI:83898"/>
        <dbReference type="ChEBI" id="CHEBI:456216"/>
        <dbReference type="EC" id="6.3.2.8"/>
    </reaction>
</comment>
<evidence type="ECO:0000256" key="9">
    <source>
        <dbReference type="ARBA" id="ARBA00022960"/>
    </source>
</evidence>
<dbReference type="InterPro" id="IPR036565">
    <property type="entry name" value="Mur-like_cat_sf"/>
</dbReference>
<dbReference type="Pfam" id="PF01225">
    <property type="entry name" value="Mur_ligase"/>
    <property type="match status" value="1"/>
</dbReference>
<dbReference type="Gene3D" id="3.90.190.20">
    <property type="entry name" value="Mur ligase, C-terminal domain"/>
    <property type="match status" value="1"/>
</dbReference>
<dbReference type="Pfam" id="PF02875">
    <property type="entry name" value="Mur_ligase_C"/>
    <property type="match status" value="1"/>
</dbReference>
<dbReference type="GO" id="GO:0005737">
    <property type="term" value="C:cytoplasm"/>
    <property type="evidence" value="ECO:0007669"/>
    <property type="project" value="UniProtKB-SubCell"/>
</dbReference>
<evidence type="ECO:0000256" key="4">
    <source>
        <dbReference type="ARBA" id="ARBA00022490"/>
    </source>
</evidence>
<evidence type="ECO:0000256" key="3">
    <source>
        <dbReference type="ARBA" id="ARBA00012211"/>
    </source>
</evidence>
<keyword evidence="15" id="KW-0472">Membrane</keyword>